<evidence type="ECO:0000313" key="4">
    <source>
        <dbReference type="EMBL" id="GMN19847.1"/>
    </source>
</evidence>
<dbReference type="PANTHER" id="PTHR32448">
    <property type="entry name" value="OS08G0158400 PROTEIN"/>
    <property type="match status" value="1"/>
</dbReference>
<organism evidence="4 5">
    <name type="scientific">Ficus carica</name>
    <name type="common">Common fig</name>
    <dbReference type="NCBI Taxonomy" id="3494"/>
    <lineage>
        <taxon>Eukaryota</taxon>
        <taxon>Viridiplantae</taxon>
        <taxon>Streptophyta</taxon>
        <taxon>Embryophyta</taxon>
        <taxon>Tracheophyta</taxon>
        <taxon>Spermatophyta</taxon>
        <taxon>Magnoliopsida</taxon>
        <taxon>eudicotyledons</taxon>
        <taxon>Gunneridae</taxon>
        <taxon>Pentapetalae</taxon>
        <taxon>rosids</taxon>
        <taxon>fabids</taxon>
        <taxon>Rosales</taxon>
        <taxon>Moraceae</taxon>
        <taxon>Ficeae</taxon>
        <taxon>Ficus</taxon>
    </lineage>
</organism>
<feature type="domain" description="Berberine/berberine-like" evidence="3">
    <location>
        <begin position="12"/>
        <end position="70"/>
    </location>
</feature>
<dbReference type="Pfam" id="PF08031">
    <property type="entry name" value="BBE"/>
    <property type="match status" value="1"/>
</dbReference>
<keyword evidence="5" id="KW-1185">Reference proteome</keyword>
<gene>
    <name evidence="4" type="ORF">TIFTF001_042935</name>
</gene>
<dbReference type="InterPro" id="IPR012951">
    <property type="entry name" value="BBE"/>
</dbReference>
<evidence type="ECO:0000259" key="3">
    <source>
        <dbReference type="Pfam" id="PF08031"/>
    </source>
</evidence>
<accession>A0AA87YR95</accession>
<dbReference type="AlphaFoldDB" id="A0AA87YR95"/>
<evidence type="ECO:0000256" key="2">
    <source>
        <dbReference type="ARBA" id="ARBA00022827"/>
    </source>
</evidence>
<dbReference type="Gene3D" id="3.30.465.10">
    <property type="match status" value="1"/>
</dbReference>
<evidence type="ECO:0000256" key="1">
    <source>
        <dbReference type="ARBA" id="ARBA00022630"/>
    </source>
</evidence>
<keyword evidence="2" id="KW-0274">FAD</keyword>
<comment type="caution">
    <text evidence="4">The sequence shown here is derived from an EMBL/GenBank/DDBJ whole genome shotgun (WGS) entry which is preliminary data.</text>
</comment>
<reference evidence="4" key="1">
    <citation type="submission" date="2023-07" db="EMBL/GenBank/DDBJ databases">
        <title>draft genome sequence of fig (Ficus carica).</title>
        <authorList>
            <person name="Takahashi T."/>
            <person name="Nishimura K."/>
        </authorList>
    </citation>
    <scope>NUCLEOTIDE SEQUENCE</scope>
</reference>
<dbReference type="EMBL" id="BTGU01002547">
    <property type="protein sequence ID" value="GMN19847.1"/>
    <property type="molecule type" value="Genomic_DNA"/>
</dbReference>
<protein>
    <recommendedName>
        <fullName evidence="3">Berberine/berberine-like domain-containing protein</fullName>
    </recommendedName>
</protein>
<dbReference type="InterPro" id="IPR016169">
    <property type="entry name" value="FAD-bd_PCMH_sub2"/>
</dbReference>
<sequence>MTPYVSKNPRGAYLNYRDLDLGRNNNKGTVSYAQASTWGRSYFKDNFDRLVHVKTEVDPTNFFKNEQSIPPLPLRIRDRGVNRVAEKKDIVGHMGQLGIGSDKILIASAESLSITTELHCLAFA</sequence>
<dbReference type="GO" id="GO:0050660">
    <property type="term" value="F:flavin adenine dinucleotide binding"/>
    <property type="evidence" value="ECO:0007669"/>
    <property type="project" value="InterPro"/>
</dbReference>
<proteinExistence type="predicted"/>
<name>A0AA87YR95_FICCA</name>
<keyword evidence="1" id="KW-0285">Flavoprotein</keyword>
<dbReference type="Proteomes" id="UP001187192">
    <property type="component" value="Unassembled WGS sequence"/>
</dbReference>
<evidence type="ECO:0000313" key="5">
    <source>
        <dbReference type="Proteomes" id="UP001187192"/>
    </source>
</evidence>
<dbReference type="GO" id="GO:0016491">
    <property type="term" value="F:oxidoreductase activity"/>
    <property type="evidence" value="ECO:0007669"/>
    <property type="project" value="InterPro"/>
</dbReference>